<evidence type="ECO:0000313" key="4">
    <source>
        <dbReference type="EMBL" id="KAF2029259.1"/>
    </source>
</evidence>
<keyword evidence="1" id="KW-0862">Zinc</keyword>
<dbReference type="EMBL" id="ML978203">
    <property type="protein sequence ID" value="KAF2029259.1"/>
    <property type="molecule type" value="Genomic_DNA"/>
</dbReference>
<dbReference type="GO" id="GO:0008270">
    <property type="term" value="F:zinc ion binding"/>
    <property type="evidence" value="ECO:0007669"/>
    <property type="project" value="UniProtKB-KW"/>
</dbReference>
<organism evidence="4 5">
    <name type="scientific">Setomelanomma holmii</name>
    <dbReference type="NCBI Taxonomy" id="210430"/>
    <lineage>
        <taxon>Eukaryota</taxon>
        <taxon>Fungi</taxon>
        <taxon>Dikarya</taxon>
        <taxon>Ascomycota</taxon>
        <taxon>Pezizomycotina</taxon>
        <taxon>Dothideomycetes</taxon>
        <taxon>Pleosporomycetidae</taxon>
        <taxon>Pleosporales</taxon>
        <taxon>Pleosporineae</taxon>
        <taxon>Phaeosphaeriaceae</taxon>
        <taxon>Setomelanomma</taxon>
    </lineage>
</organism>
<feature type="domain" description="RING-type" evidence="3">
    <location>
        <begin position="41"/>
        <end position="94"/>
    </location>
</feature>
<dbReference type="InterPro" id="IPR013083">
    <property type="entry name" value="Znf_RING/FYVE/PHD"/>
</dbReference>
<dbReference type="AlphaFoldDB" id="A0A9P4H8S4"/>
<dbReference type="OrthoDB" id="5600418at2759"/>
<name>A0A9P4H8S4_9PLEO</name>
<keyword evidence="5" id="KW-1185">Reference proteome</keyword>
<evidence type="ECO:0000259" key="3">
    <source>
        <dbReference type="PROSITE" id="PS50089"/>
    </source>
</evidence>
<evidence type="ECO:0000313" key="5">
    <source>
        <dbReference type="Proteomes" id="UP000799777"/>
    </source>
</evidence>
<keyword evidence="1" id="KW-0479">Metal-binding</keyword>
<keyword evidence="2" id="KW-1133">Transmembrane helix</keyword>
<protein>
    <recommendedName>
        <fullName evidence="3">RING-type domain-containing protein</fullName>
    </recommendedName>
</protein>
<sequence length="312" mass="34808">MSSHRESAGPHMLTLKDLLAHFAPAAVSPLHGTAPADKQDCPICLQNFSTQQESSDVTESPCQPMLLHGCNHVIGGTCLTKLLQANILHCPLCRKSIERVTGSTPIPYWLCWLLETNQFPFSSVTLWIVMARPELVSETDEQQLEVREFDELHLKLFMRDLSPDERKRLWKMYMRAPSTDTPLAVVFVAGIVAALWVVEYILRLVTSSSSVPGCNQVLGLIKLMGLNRKSVLFLIGVATLFLGDKYATMPRNAYRIIGPRYLAIALFTVSAMCLARALPLWLLFLVSVSDCLMFGVVVWMLLGFVTSKRKGQ</sequence>
<dbReference type="PROSITE" id="PS50089">
    <property type="entry name" value="ZF_RING_2"/>
    <property type="match status" value="1"/>
</dbReference>
<dbReference type="Proteomes" id="UP000799777">
    <property type="component" value="Unassembled WGS sequence"/>
</dbReference>
<feature type="transmembrane region" description="Helical" evidence="2">
    <location>
        <begin position="181"/>
        <end position="202"/>
    </location>
</feature>
<gene>
    <name evidence="4" type="ORF">EK21DRAFT_113153</name>
</gene>
<dbReference type="Gene3D" id="3.30.40.10">
    <property type="entry name" value="Zinc/RING finger domain, C3HC4 (zinc finger)"/>
    <property type="match status" value="1"/>
</dbReference>
<keyword evidence="2" id="KW-0812">Transmembrane</keyword>
<dbReference type="InterPro" id="IPR001841">
    <property type="entry name" value="Znf_RING"/>
</dbReference>
<feature type="transmembrane region" description="Helical" evidence="2">
    <location>
        <begin position="230"/>
        <end position="248"/>
    </location>
</feature>
<keyword evidence="1" id="KW-0863">Zinc-finger</keyword>
<evidence type="ECO:0000256" key="2">
    <source>
        <dbReference type="SAM" id="Phobius"/>
    </source>
</evidence>
<comment type="caution">
    <text evidence="4">The sequence shown here is derived from an EMBL/GenBank/DDBJ whole genome shotgun (WGS) entry which is preliminary data.</text>
</comment>
<keyword evidence="2" id="KW-0472">Membrane</keyword>
<proteinExistence type="predicted"/>
<dbReference type="SUPFAM" id="SSF57850">
    <property type="entry name" value="RING/U-box"/>
    <property type="match status" value="1"/>
</dbReference>
<feature type="transmembrane region" description="Helical" evidence="2">
    <location>
        <begin position="260"/>
        <end position="278"/>
    </location>
</feature>
<reference evidence="4" key="1">
    <citation type="journal article" date="2020" name="Stud. Mycol.">
        <title>101 Dothideomycetes genomes: a test case for predicting lifestyles and emergence of pathogens.</title>
        <authorList>
            <person name="Haridas S."/>
            <person name="Albert R."/>
            <person name="Binder M."/>
            <person name="Bloem J."/>
            <person name="Labutti K."/>
            <person name="Salamov A."/>
            <person name="Andreopoulos B."/>
            <person name="Baker S."/>
            <person name="Barry K."/>
            <person name="Bills G."/>
            <person name="Bluhm B."/>
            <person name="Cannon C."/>
            <person name="Castanera R."/>
            <person name="Culley D."/>
            <person name="Daum C."/>
            <person name="Ezra D."/>
            <person name="Gonzalez J."/>
            <person name="Henrissat B."/>
            <person name="Kuo A."/>
            <person name="Liang C."/>
            <person name="Lipzen A."/>
            <person name="Lutzoni F."/>
            <person name="Magnuson J."/>
            <person name="Mondo S."/>
            <person name="Nolan M."/>
            <person name="Ohm R."/>
            <person name="Pangilinan J."/>
            <person name="Park H.-J."/>
            <person name="Ramirez L."/>
            <person name="Alfaro M."/>
            <person name="Sun H."/>
            <person name="Tritt A."/>
            <person name="Yoshinaga Y."/>
            <person name="Zwiers L.-H."/>
            <person name="Turgeon B."/>
            <person name="Goodwin S."/>
            <person name="Spatafora J."/>
            <person name="Crous P."/>
            <person name="Grigoriev I."/>
        </authorList>
    </citation>
    <scope>NUCLEOTIDE SEQUENCE</scope>
    <source>
        <strain evidence="4">CBS 110217</strain>
    </source>
</reference>
<feature type="transmembrane region" description="Helical" evidence="2">
    <location>
        <begin position="284"/>
        <end position="305"/>
    </location>
</feature>
<accession>A0A9P4H8S4</accession>
<evidence type="ECO:0000256" key="1">
    <source>
        <dbReference type="PROSITE-ProRule" id="PRU00175"/>
    </source>
</evidence>